<evidence type="ECO:0000313" key="2">
    <source>
        <dbReference type="Proteomes" id="UP000028045"/>
    </source>
</evidence>
<dbReference type="OrthoDB" id="10311861at2759"/>
<dbReference type="Proteomes" id="UP000028045">
    <property type="component" value="Unassembled WGS sequence"/>
</dbReference>
<evidence type="ECO:0000313" key="1">
    <source>
        <dbReference type="EMBL" id="KEY71297.1"/>
    </source>
</evidence>
<reference evidence="1 2" key="1">
    <citation type="journal article" date="2014" name="BMC Genomics">
        <title>Comparative genome sequencing reveals chemotype-specific gene clusters in the toxigenic black mold Stachybotrys.</title>
        <authorList>
            <person name="Semeiks J."/>
            <person name="Borek D."/>
            <person name="Otwinowski Z."/>
            <person name="Grishin N.V."/>
        </authorList>
    </citation>
    <scope>NUCLEOTIDE SEQUENCE [LARGE SCALE GENOMIC DNA]</scope>
    <source>
        <strain evidence="2">CBS 109288 / IBT 7711</strain>
    </source>
</reference>
<dbReference type="AlphaFoldDB" id="A0A084B168"/>
<keyword evidence="2" id="KW-1185">Reference proteome</keyword>
<accession>A0A084B168</accession>
<gene>
    <name evidence="1" type="ORF">S7711_10994</name>
</gene>
<proteinExistence type="predicted"/>
<sequence length="362" mass="41160">MCSHTRWQENRSPYTGVDADEALTLFFTHNALGHIKHLVLILHNDSTHGTEQSPGLVQALLLLEVAIRKQAKLKTLFVFSELDENAISLPSENLRLDILSAAAHLLPAIKSLCRLSPALHVHFSLFYHIDDREGAPTGPRLNSDTAVNARSYLSAVELDEGSDRGQLLSGVSFSLIRPNGTFEISDDGRYLLSFGQSEQYSVQWEEDEELRVIRAVRRVTLDRAERLCNHNEFVFREDPWFEYQILTPQRDESVACALDSLEEEVRHKLALSRERPFWEAKCQVPFAVQERIMDSARPDDNFVEFQGEGLAFAVMSWGRLQIPPDSPSGDDEPLYSFLRSKLFFEAGSAYGQRRITDYFQLS</sequence>
<organism evidence="1 2">
    <name type="scientific">Stachybotrys chartarum (strain CBS 109288 / IBT 7711)</name>
    <name type="common">Toxic black mold</name>
    <name type="synonym">Stilbospora chartarum</name>
    <dbReference type="NCBI Taxonomy" id="1280523"/>
    <lineage>
        <taxon>Eukaryota</taxon>
        <taxon>Fungi</taxon>
        <taxon>Dikarya</taxon>
        <taxon>Ascomycota</taxon>
        <taxon>Pezizomycotina</taxon>
        <taxon>Sordariomycetes</taxon>
        <taxon>Hypocreomycetidae</taxon>
        <taxon>Hypocreales</taxon>
        <taxon>Stachybotryaceae</taxon>
        <taxon>Stachybotrys</taxon>
    </lineage>
</organism>
<dbReference type="HOGENOM" id="CLU_759048_0_0_1"/>
<protein>
    <submittedName>
        <fullName evidence="1">Uncharacterized protein</fullName>
    </submittedName>
</protein>
<dbReference type="EMBL" id="KL648331">
    <property type="protein sequence ID" value="KEY71297.1"/>
    <property type="molecule type" value="Genomic_DNA"/>
</dbReference>
<name>A0A084B168_STACB</name>